<keyword evidence="2" id="KW-1185">Reference proteome</keyword>
<evidence type="ECO:0000313" key="2">
    <source>
        <dbReference type="Proteomes" id="UP000078428"/>
    </source>
</evidence>
<proteinExistence type="predicted"/>
<sequence>MLDCFIGSDWMWWERLFGDPSVLEKVINQLTHVLTAMHDEANKFICIFIKTTFVAALKQL</sequence>
<dbReference type="EMBL" id="LWQT01000055">
    <property type="protein sequence ID" value="OAN50318.1"/>
    <property type="molecule type" value="Genomic_DNA"/>
</dbReference>
<dbReference type="Proteomes" id="UP000078428">
    <property type="component" value="Unassembled WGS sequence"/>
</dbReference>
<gene>
    <name evidence="1" type="ORF">A6A04_02670</name>
</gene>
<name>A0A178MQD2_9PROT</name>
<protein>
    <submittedName>
        <fullName evidence="1">Uncharacterized protein</fullName>
    </submittedName>
</protein>
<reference evidence="1 2" key="1">
    <citation type="submission" date="2016-04" db="EMBL/GenBank/DDBJ databases">
        <title>Draft genome sequence of freshwater magnetotactic bacteria Magnetospirillum marisnigri SP-1 and Magnetospirillum moscoviense BB-1.</title>
        <authorList>
            <person name="Koziaeva V."/>
            <person name="Dziuba M.V."/>
            <person name="Ivanov T.M."/>
            <person name="Kuznetsov B."/>
            <person name="Grouzdev D.S."/>
        </authorList>
    </citation>
    <scope>NUCLEOTIDE SEQUENCE [LARGE SCALE GENOMIC DNA]</scope>
    <source>
        <strain evidence="1 2">SP-1</strain>
    </source>
</reference>
<accession>A0A178MQD2</accession>
<comment type="caution">
    <text evidence="1">The sequence shown here is derived from an EMBL/GenBank/DDBJ whole genome shotgun (WGS) entry which is preliminary data.</text>
</comment>
<evidence type="ECO:0000313" key="1">
    <source>
        <dbReference type="EMBL" id="OAN50318.1"/>
    </source>
</evidence>
<organism evidence="1 2">
    <name type="scientific">Paramagnetospirillum marisnigri</name>
    <dbReference type="NCBI Taxonomy" id="1285242"/>
    <lineage>
        <taxon>Bacteria</taxon>
        <taxon>Pseudomonadati</taxon>
        <taxon>Pseudomonadota</taxon>
        <taxon>Alphaproteobacteria</taxon>
        <taxon>Rhodospirillales</taxon>
        <taxon>Magnetospirillaceae</taxon>
        <taxon>Paramagnetospirillum</taxon>
    </lineage>
</organism>
<dbReference type="AlphaFoldDB" id="A0A178MQD2"/>